<dbReference type="EMBL" id="RHJS01000002">
    <property type="protein sequence ID" value="RRK34037.1"/>
    <property type="molecule type" value="Genomic_DNA"/>
</dbReference>
<dbReference type="SUPFAM" id="SSF54171">
    <property type="entry name" value="DNA-binding domain"/>
    <property type="match status" value="1"/>
</dbReference>
<dbReference type="InterPro" id="IPR011010">
    <property type="entry name" value="DNA_brk_join_enz"/>
</dbReference>
<dbReference type="GO" id="GO:0006310">
    <property type="term" value="P:DNA recombination"/>
    <property type="evidence" value="ECO:0007669"/>
    <property type="project" value="UniProtKB-KW"/>
</dbReference>
<dbReference type="InterPro" id="IPR013762">
    <property type="entry name" value="Integrase-like_cat_sf"/>
</dbReference>
<keyword evidence="2 4" id="KW-0238">DNA-binding</keyword>
<name>A0A3R8M1R1_9FIRM</name>
<keyword evidence="3" id="KW-0233">DNA recombination</keyword>
<dbReference type="Gene3D" id="1.10.443.10">
    <property type="entry name" value="Intergrase catalytic core"/>
    <property type="match status" value="1"/>
</dbReference>
<comment type="similarity">
    <text evidence="1">Belongs to the 'phage' integrase family.</text>
</comment>
<feature type="domain" description="Core-binding (CB)" evidence="6">
    <location>
        <begin position="78"/>
        <end position="162"/>
    </location>
</feature>
<dbReference type="Pfam" id="PF00589">
    <property type="entry name" value="Phage_integrase"/>
    <property type="match status" value="1"/>
</dbReference>
<dbReference type="InterPro" id="IPR016177">
    <property type="entry name" value="DNA-bd_dom_sf"/>
</dbReference>
<dbReference type="GO" id="GO:0003677">
    <property type="term" value="F:DNA binding"/>
    <property type="evidence" value="ECO:0007669"/>
    <property type="project" value="UniProtKB-UniRule"/>
</dbReference>
<evidence type="ECO:0000259" key="5">
    <source>
        <dbReference type="PROSITE" id="PS51898"/>
    </source>
</evidence>
<proteinExistence type="inferred from homology"/>
<dbReference type="Gene3D" id="1.10.150.130">
    <property type="match status" value="1"/>
</dbReference>
<dbReference type="Pfam" id="PF02920">
    <property type="entry name" value="Integrase_DNA"/>
    <property type="match status" value="1"/>
</dbReference>
<dbReference type="SUPFAM" id="SSF56349">
    <property type="entry name" value="DNA breaking-rejoining enzymes"/>
    <property type="match status" value="1"/>
</dbReference>
<evidence type="ECO:0000313" key="7">
    <source>
        <dbReference type="EMBL" id="RRK34037.1"/>
    </source>
</evidence>
<dbReference type="InterPro" id="IPR002104">
    <property type="entry name" value="Integrase_catalytic"/>
</dbReference>
<feature type="domain" description="Tyr recombinase" evidence="5">
    <location>
        <begin position="185"/>
        <end position="391"/>
    </location>
</feature>
<dbReference type="AlphaFoldDB" id="A0A3R8M1R1"/>
<comment type="caution">
    <text evidence="7">The sequence shown here is derived from an EMBL/GenBank/DDBJ whole genome shotgun (WGS) entry which is preliminary data.</text>
</comment>
<reference evidence="7" key="1">
    <citation type="submission" date="2018-10" db="EMBL/GenBank/DDBJ databases">
        <title>Schaedlerella arabinophila gen. nov. sp. nov., isolated from the mouse intestinal tract and comparative analysis with the genome of the closely related altered Schaedler flora strain ASF502.</title>
        <authorList>
            <person name="Miyake S."/>
            <person name="Soh M."/>
            <person name="Seedorf H."/>
        </authorList>
    </citation>
    <scope>NUCLEOTIDE SEQUENCE [LARGE SCALE GENOMIC DNA]</scope>
    <source>
        <strain evidence="7">DSM 106076</strain>
    </source>
</reference>
<sequence length="395" mass="45758">MEKRRDLKGRILNNGESQRKDGRYAFKYMDAFGKVQFAYSWKLTATDRVPKGKRDCISLREKENEIQKDLSDGIDTIGKKMTLCELYKKQNASRANVKKSTLLGRQRLMRALEQDILGLRSIDSIKPSDAKEWAVRMKAKGYAYKTINNYKRSLKAAFYIAIQDDYVRKNPFDYKMSDVIADDSKPREALTEDEEKKLLAFAKTDMIYKKYYDVIVILLNTGLRISELCGLTVKDLDFEKRLIHVNHQLLKDSEHGYYIDTPKTKSGVRQVPMNQTAYEAFKHVLKQCEGIQSDIIDGYSDFLFLTQEGHPVIAQYYSATFRNLVTKYNKTHEDELPYFSPHVLRHTFCTRLAGKNMNPKSLQYIMGHSSIEITLNLYAHVTIDGIQAEMERLAE</sequence>
<dbReference type="Proteomes" id="UP000274920">
    <property type="component" value="Unassembled WGS sequence"/>
</dbReference>
<accession>A0A3R8M1R1</accession>
<organism evidence="7 8">
    <name type="scientific">Schaedlerella arabinosiphila</name>
    <dbReference type="NCBI Taxonomy" id="2044587"/>
    <lineage>
        <taxon>Bacteria</taxon>
        <taxon>Bacillati</taxon>
        <taxon>Bacillota</taxon>
        <taxon>Clostridia</taxon>
        <taxon>Lachnospirales</taxon>
        <taxon>Lachnospiraceae</taxon>
        <taxon>Schaedlerella</taxon>
    </lineage>
</organism>
<evidence type="ECO:0000256" key="1">
    <source>
        <dbReference type="ARBA" id="ARBA00008857"/>
    </source>
</evidence>
<dbReference type="InterPro" id="IPR004191">
    <property type="entry name" value="Integrase_Tn916-type_DNA-bd_N"/>
</dbReference>
<dbReference type="InterPro" id="IPR044068">
    <property type="entry name" value="CB"/>
</dbReference>
<keyword evidence="8" id="KW-1185">Reference proteome</keyword>
<dbReference type="RefSeq" id="WP_125129208.1">
    <property type="nucleotide sequence ID" value="NZ_RHJS01000002.1"/>
</dbReference>
<evidence type="ECO:0000256" key="2">
    <source>
        <dbReference type="ARBA" id="ARBA00023125"/>
    </source>
</evidence>
<evidence type="ECO:0000256" key="3">
    <source>
        <dbReference type="ARBA" id="ARBA00023172"/>
    </source>
</evidence>
<protein>
    <submittedName>
        <fullName evidence="7">Site-specific integrase</fullName>
    </submittedName>
</protein>
<dbReference type="InterPro" id="IPR010998">
    <property type="entry name" value="Integrase_recombinase_N"/>
</dbReference>
<dbReference type="PANTHER" id="PTHR30349">
    <property type="entry name" value="PHAGE INTEGRASE-RELATED"/>
    <property type="match status" value="1"/>
</dbReference>
<gene>
    <name evidence="7" type="ORF">EBB54_23815</name>
</gene>
<evidence type="ECO:0000256" key="4">
    <source>
        <dbReference type="PROSITE-ProRule" id="PRU01248"/>
    </source>
</evidence>
<dbReference type="GO" id="GO:0008907">
    <property type="term" value="F:integrase activity"/>
    <property type="evidence" value="ECO:0007669"/>
    <property type="project" value="InterPro"/>
</dbReference>
<dbReference type="Gene3D" id="3.30.160.60">
    <property type="entry name" value="Classic Zinc Finger"/>
    <property type="match status" value="1"/>
</dbReference>
<dbReference type="CDD" id="cd01189">
    <property type="entry name" value="INT_ICEBs1_C_like"/>
    <property type="match status" value="1"/>
</dbReference>
<dbReference type="InterPro" id="IPR050090">
    <property type="entry name" value="Tyrosine_recombinase_XerCD"/>
</dbReference>
<evidence type="ECO:0000313" key="8">
    <source>
        <dbReference type="Proteomes" id="UP000274920"/>
    </source>
</evidence>
<dbReference type="PROSITE" id="PS51900">
    <property type="entry name" value="CB"/>
    <property type="match status" value="1"/>
</dbReference>
<dbReference type="PROSITE" id="PS51898">
    <property type="entry name" value="TYR_RECOMBINASE"/>
    <property type="match status" value="1"/>
</dbReference>
<evidence type="ECO:0000259" key="6">
    <source>
        <dbReference type="PROSITE" id="PS51900"/>
    </source>
</evidence>
<dbReference type="PANTHER" id="PTHR30349:SF41">
    <property type="entry name" value="INTEGRASE_RECOMBINASE PROTEIN MJ0367-RELATED"/>
    <property type="match status" value="1"/>
</dbReference>